<dbReference type="FunCoup" id="A0A1Q3ARD8">
    <property type="interactions" value="587"/>
</dbReference>
<proteinExistence type="predicted"/>
<evidence type="ECO:0000313" key="1">
    <source>
        <dbReference type="EMBL" id="GAV58289.1"/>
    </source>
</evidence>
<dbReference type="EMBL" id="BDDD01000065">
    <property type="protein sequence ID" value="GAV58289.1"/>
    <property type="molecule type" value="Genomic_DNA"/>
</dbReference>
<dbReference type="InterPro" id="IPR027902">
    <property type="entry name" value="DUF4487"/>
</dbReference>
<dbReference type="STRING" id="3775.A0A1Q3ARD8"/>
<dbReference type="PANTHER" id="PTHR36702:SF1">
    <property type="entry name" value="HOLLIDAY JUNCTION RESOLVASE"/>
    <property type="match status" value="1"/>
</dbReference>
<organism evidence="1 2">
    <name type="scientific">Cephalotus follicularis</name>
    <name type="common">Albany pitcher plant</name>
    <dbReference type="NCBI Taxonomy" id="3775"/>
    <lineage>
        <taxon>Eukaryota</taxon>
        <taxon>Viridiplantae</taxon>
        <taxon>Streptophyta</taxon>
        <taxon>Embryophyta</taxon>
        <taxon>Tracheophyta</taxon>
        <taxon>Spermatophyta</taxon>
        <taxon>Magnoliopsida</taxon>
        <taxon>eudicotyledons</taxon>
        <taxon>Gunneridae</taxon>
        <taxon>Pentapetalae</taxon>
        <taxon>rosids</taxon>
        <taxon>fabids</taxon>
        <taxon>Oxalidales</taxon>
        <taxon>Cephalotaceae</taxon>
        <taxon>Cephalotus</taxon>
    </lineage>
</organism>
<comment type="caution">
    <text evidence="1">The sequence shown here is derived from an EMBL/GenBank/DDBJ whole genome shotgun (WGS) entry which is preliminary data.</text>
</comment>
<reference evidence="2" key="1">
    <citation type="submission" date="2016-04" db="EMBL/GenBank/DDBJ databases">
        <title>Cephalotus genome sequencing.</title>
        <authorList>
            <person name="Fukushima K."/>
            <person name="Hasebe M."/>
            <person name="Fang X."/>
        </authorList>
    </citation>
    <scope>NUCLEOTIDE SEQUENCE [LARGE SCALE GENOMIC DNA]</scope>
    <source>
        <strain evidence="2">cv. St1</strain>
    </source>
</reference>
<dbReference type="AlphaFoldDB" id="A0A1Q3ARD8"/>
<sequence>MERECSSNELRNLLQAIKSSDVVESRAQLISKLSEFDSCEKSDVASLIECLTTYWEDFTCLDVSQCMLNKTILHVIAKYLGSDRFEFSIPLLALGTKASIWCGKHLKMTLMSTQDSQEEEHCNLFFQLLLEFLSLCASFVSALTRYPVPCDEALFAFVEKFMLEQLNLTKDAILACKRINSSCSEVLKVAQLVIDAVISLCQEFSQVVDWELCDASPEKDKSSIDCEEANIFSHVIDIIKCAIEKLCELGILAANDGGSLVTILNVSWKGVVTLLQLGKGALAVKVNVADIIVSIVSLVIESLRCASETWSSFLREPLSVTEARRTFVPVKFYLINAVKICSLYPCQAYLVYREITLCVLMILTFRISLSHGILFKVASEVLAELLEKTSMDLLNCLLNSALVKQELKLEIVDWLFIDHCSNSVSAILNSIYAAASMVEIFSVTCEDMPNARILLLGRVDLFLSLLRYSFDLDDDVKLLITRRLGWFLDILIDEEVYSSVLTLQLPVLYGSGKAMELVCEPMFSTILHGFKTFMIVVSSSLAWGEMEAFLLENFFHPHFLCGEVVMELWCFLVRYAEIDLVLSFIVKLCALMKSVASTESVLNPHSTLRKIARSVCVLLTYGTQSMVDWVYNSMVGDDRSQLLSVQNGALLLEGFPLNLLSDNMRSISKQRIVTDYFCFIEGFDDKTLIASSSGAFGIPVFTLSAFLQSLQVSISDADMKTLKLLVSVIRKYQNTEDKLMKDHCCKLLSETLVIISTMKHLYASDEMEEVLLQIKNLFISCPPVSDTHLYQCKPELALFIAGLGHMEMSEGDDCAKSNAVWELYHMLLREQHWALVHLAVAAFGYFAARTTCNQLWKFVPQDAALSYDMVSGNETNEERFMSELKVFLEKEMALLTITSSSDQHSVLLKEGLILKEMVKKISIIHDAMECERMEIHDENLPNKRRKLPDAMSKGVELLQSGLKVIGNGLSQWQPNLVDSTELLDNLLTHFSRLEDAIAQFVGLVGTGQVDAFSSSRE</sequence>
<dbReference type="Proteomes" id="UP000187406">
    <property type="component" value="Unassembled WGS sequence"/>
</dbReference>
<name>A0A1Q3ARD8_CEPFO</name>
<dbReference type="InParanoid" id="A0A1Q3ARD8"/>
<dbReference type="OrthoDB" id="1925340at2759"/>
<dbReference type="Pfam" id="PF14868">
    <property type="entry name" value="DUF4487"/>
    <property type="match status" value="1"/>
</dbReference>
<gene>
    <name evidence="1" type="ORF">CFOL_v3_01823</name>
</gene>
<accession>A0A1Q3ARD8</accession>
<dbReference type="PANTHER" id="PTHR36702">
    <property type="entry name" value="HOLLIDAY JUNCTION RESOLVASE"/>
    <property type="match status" value="1"/>
</dbReference>
<protein>
    <submittedName>
        <fullName evidence="1">Uncharacterized protein</fullName>
    </submittedName>
</protein>
<keyword evidence="2" id="KW-1185">Reference proteome</keyword>
<evidence type="ECO:0000313" key="2">
    <source>
        <dbReference type="Proteomes" id="UP000187406"/>
    </source>
</evidence>